<evidence type="ECO:0000313" key="3">
    <source>
        <dbReference type="Proteomes" id="UP000002171"/>
    </source>
</evidence>
<dbReference type="PROSITE" id="PS01097">
    <property type="entry name" value="HUPF_HYPC"/>
    <property type="match status" value="1"/>
</dbReference>
<evidence type="ECO:0000256" key="1">
    <source>
        <dbReference type="ARBA" id="ARBA00006018"/>
    </source>
</evidence>
<dbReference type="PRINTS" id="PR00445">
    <property type="entry name" value="HUPFHYPC"/>
</dbReference>
<organism evidence="2 3">
    <name type="scientific">Neptuniibacter caesariensis</name>
    <dbReference type="NCBI Taxonomy" id="207954"/>
    <lineage>
        <taxon>Bacteria</taxon>
        <taxon>Pseudomonadati</taxon>
        <taxon>Pseudomonadota</taxon>
        <taxon>Gammaproteobacteria</taxon>
        <taxon>Oceanospirillales</taxon>
        <taxon>Oceanospirillaceae</taxon>
        <taxon>Neptuniibacter</taxon>
    </lineage>
</organism>
<dbReference type="InterPro" id="IPR019812">
    <property type="entry name" value="Hydgase_assmbl_chp_CS"/>
</dbReference>
<dbReference type="Pfam" id="PF01455">
    <property type="entry name" value="HupF_HypC"/>
    <property type="match status" value="1"/>
</dbReference>
<dbReference type="Proteomes" id="UP000002171">
    <property type="component" value="Unassembled WGS sequence"/>
</dbReference>
<dbReference type="EMBL" id="AAOW01000005">
    <property type="protein sequence ID" value="EAR61949.1"/>
    <property type="molecule type" value="Genomic_DNA"/>
</dbReference>
<reference evidence="2 3" key="1">
    <citation type="submission" date="2006-02" db="EMBL/GenBank/DDBJ databases">
        <authorList>
            <person name="Pinhassi J."/>
            <person name="Pedros-Alio C."/>
            <person name="Ferriera S."/>
            <person name="Johnson J."/>
            <person name="Kravitz S."/>
            <person name="Halpern A."/>
            <person name="Remington K."/>
            <person name="Beeson K."/>
            <person name="Tran B."/>
            <person name="Rogers Y.-H."/>
            <person name="Friedman R."/>
            <person name="Venter J.C."/>
        </authorList>
    </citation>
    <scope>NUCLEOTIDE SEQUENCE [LARGE SCALE GENOMIC DNA]</scope>
    <source>
        <strain evidence="2 3">MED92</strain>
    </source>
</reference>
<sequence>MCLGIPMQVLSADSQKALCKRGAEEHWVDLSLIGNVETGEWLLTFMGAAREKISPERAEQINQALKAVESVMQGESADFEALFADLVEREPQLPPHLQELKT</sequence>
<dbReference type="OrthoDB" id="9806017at2"/>
<proteinExistence type="inferred from homology"/>
<dbReference type="GO" id="GO:0051604">
    <property type="term" value="P:protein maturation"/>
    <property type="evidence" value="ECO:0007669"/>
    <property type="project" value="TreeGrafter"/>
</dbReference>
<dbReference type="AlphaFoldDB" id="A0A7U8C625"/>
<dbReference type="RefSeq" id="WP_007022684.1">
    <property type="nucleotide sequence ID" value="NZ_CH724127.1"/>
</dbReference>
<comment type="similarity">
    <text evidence="1">Belongs to the HupF/HypC family.</text>
</comment>
<dbReference type="NCBIfam" id="TIGR00074">
    <property type="entry name" value="hypC_hupF"/>
    <property type="match status" value="1"/>
</dbReference>
<dbReference type="PANTHER" id="PTHR35177">
    <property type="entry name" value="HYDROGENASE MATURATION FACTOR HYBG"/>
    <property type="match status" value="1"/>
</dbReference>
<gene>
    <name evidence="2" type="ORF">MED92_03338</name>
</gene>
<protein>
    <submittedName>
        <fullName evidence="2">Hydrogenase expression/formation protein (HUPF/HYPC)</fullName>
    </submittedName>
</protein>
<dbReference type="PANTHER" id="PTHR35177:SF1">
    <property type="entry name" value="HYDROGENASE MATURATION FACTOR HYPC"/>
    <property type="match status" value="1"/>
</dbReference>
<dbReference type="GO" id="GO:1902670">
    <property type="term" value="F:carbon dioxide binding"/>
    <property type="evidence" value="ECO:0007669"/>
    <property type="project" value="TreeGrafter"/>
</dbReference>
<dbReference type="SUPFAM" id="SSF159127">
    <property type="entry name" value="HupF/HypC-like"/>
    <property type="match status" value="1"/>
</dbReference>
<accession>A0A7U8C625</accession>
<name>A0A7U8C625_NEPCE</name>
<dbReference type="GO" id="GO:0005506">
    <property type="term" value="F:iron ion binding"/>
    <property type="evidence" value="ECO:0007669"/>
    <property type="project" value="TreeGrafter"/>
</dbReference>
<keyword evidence="3" id="KW-1185">Reference proteome</keyword>
<comment type="caution">
    <text evidence="2">The sequence shown here is derived from an EMBL/GenBank/DDBJ whole genome shotgun (WGS) entry which is preliminary data.</text>
</comment>
<evidence type="ECO:0000313" key="2">
    <source>
        <dbReference type="EMBL" id="EAR61949.1"/>
    </source>
</evidence>
<dbReference type="Gene3D" id="2.30.30.140">
    <property type="match status" value="1"/>
</dbReference>
<dbReference type="InterPro" id="IPR001109">
    <property type="entry name" value="Hydrogenase_HupF/HypC"/>
</dbReference>